<protein>
    <recommendedName>
        <fullName evidence="4">NmrA-like domain-containing protein</fullName>
    </recommendedName>
</protein>
<dbReference type="SUPFAM" id="SSF51735">
    <property type="entry name" value="NAD(P)-binding Rossmann-fold domains"/>
    <property type="match status" value="1"/>
</dbReference>
<dbReference type="Gene3D" id="3.40.50.720">
    <property type="entry name" value="NAD(P)-binding Rossmann-like Domain"/>
    <property type="match status" value="1"/>
</dbReference>
<keyword evidence="2" id="KW-0521">NADP</keyword>
<dbReference type="GO" id="GO:0016491">
    <property type="term" value="F:oxidoreductase activity"/>
    <property type="evidence" value="ECO:0007669"/>
    <property type="project" value="UniProtKB-KW"/>
</dbReference>
<dbReference type="InterPro" id="IPR051609">
    <property type="entry name" value="NmrA/Isoflavone_reductase-like"/>
</dbReference>
<dbReference type="OrthoDB" id="10000533at2759"/>
<dbReference type="Gene3D" id="3.90.25.10">
    <property type="entry name" value="UDP-galactose 4-epimerase, domain 1"/>
    <property type="match status" value="1"/>
</dbReference>
<comment type="similarity">
    <text evidence="1">Belongs to the NmrA-type oxidoreductase family. Isoflavone reductase subfamily.</text>
</comment>
<dbReference type="PANTHER" id="PTHR47706">
    <property type="entry name" value="NMRA-LIKE FAMILY PROTEIN"/>
    <property type="match status" value="1"/>
</dbReference>
<gene>
    <name evidence="5" type="ORF">ASPCAL00604</name>
</gene>
<reference evidence="6" key="1">
    <citation type="journal article" date="2016" name="Genome Announc.">
        <title>Draft genome sequences of fungus Aspergillus calidoustus.</title>
        <authorList>
            <person name="Horn F."/>
            <person name="Linde J."/>
            <person name="Mattern D.J."/>
            <person name="Walther G."/>
            <person name="Guthke R."/>
            <person name="Scherlach K."/>
            <person name="Martin K."/>
            <person name="Brakhage A.A."/>
            <person name="Petzke L."/>
            <person name="Valiante V."/>
        </authorList>
    </citation>
    <scope>NUCLEOTIDE SEQUENCE [LARGE SCALE GENOMIC DNA]</scope>
    <source>
        <strain evidence="6">SF006504</strain>
    </source>
</reference>
<evidence type="ECO:0000259" key="4">
    <source>
        <dbReference type="Pfam" id="PF05368"/>
    </source>
</evidence>
<dbReference type="Proteomes" id="UP000054771">
    <property type="component" value="Unassembled WGS sequence"/>
</dbReference>
<dbReference type="EMBL" id="CDMC01000001">
    <property type="protein sequence ID" value="CEL01012.1"/>
    <property type="molecule type" value="Genomic_DNA"/>
</dbReference>
<dbReference type="InterPro" id="IPR036291">
    <property type="entry name" value="NAD(P)-bd_dom_sf"/>
</dbReference>
<dbReference type="InterPro" id="IPR008030">
    <property type="entry name" value="NmrA-like"/>
</dbReference>
<dbReference type="AlphaFoldDB" id="A0A0U5GJU3"/>
<dbReference type="OMA" id="VTELPCY"/>
<evidence type="ECO:0000313" key="5">
    <source>
        <dbReference type="EMBL" id="CEL01012.1"/>
    </source>
</evidence>
<evidence type="ECO:0000256" key="2">
    <source>
        <dbReference type="ARBA" id="ARBA00022857"/>
    </source>
</evidence>
<dbReference type="PANTHER" id="PTHR47706:SF4">
    <property type="entry name" value="NMRA-LIKE DOMAIN-CONTAINING PROTEIN"/>
    <property type="match status" value="1"/>
</dbReference>
<evidence type="ECO:0000313" key="6">
    <source>
        <dbReference type="Proteomes" id="UP000054771"/>
    </source>
</evidence>
<proteinExistence type="inferred from homology"/>
<keyword evidence="3" id="KW-0560">Oxidoreductase</keyword>
<dbReference type="Pfam" id="PF05368">
    <property type="entry name" value="NmrA"/>
    <property type="match status" value="1"/>
</dbReference>
<organism evidence="5 6">
    <name type="scientific">Aspergillus calidoustus</name>
    <dbReference type="NCBI Taxonomy" id="454130"/>
    <lineage>
        <taxon>Eukaryota</taxon>
        <taxon>Fungi</taxon>
        <taxon>Dikarya</taxon>
        <taxon>Ascomycota</taxon>
        <taxon>Pezizomycotina</taxon>
        <taxon>Eurotiomycetes</taxon>
        <taxon>Eurotiomycetidae</taxon>
        <taxon>Eurotiales</taxon>
        <taxon>Aspergillaceae</taxon>
        <taxon>Aspergillus</taxon>
        <taxon>Aspergillus subgen. Nidulantes</taxon>
    </lineage>
</organism>
<sequence length="314" mass="34342">MAIIAVAGGTGNLGRAIVEALRDTTNHSVYILTRKADDEQAKTLGIPLLLADYSNVEALTKLLESNKIDTVVSAVSIMDDATSTAQLNLIEAAERSSSTKRFIPSEYGIRYTEAHAGLFPPSKGKLAAAAKLRSFKTLEYTLVSNGIFLDYYGIPKVKSYLNHKLDIAVDVANNVAAIPGNGDMPVVFTHTFDVAKFVAALVGAPDWPERSTVIGDKKSWKEFVAIAEEVKGVKFTITHDSEELLNSFKITELPSHSESYSFLPKEQLQGLLSIFGRWTIAGEFNLPEEGSLNQRFPEIHPRSVRDVLQEGWGA</sequence>
<name>A0A0U5GJU3_ASPCI</name>
<evidence type="ECO:0000256" key="1">
    <source>
        <dbReference type="ARBA" id="ARBA00005725"/>
    </source>
</evidence>
<accession>A0A0U5GJU3</accession>
<feature type="domain" description="NmrA-like" evidence="4">
    <location>
        <begin position="4"/>
        <end position="247"/>
    </location>
</feature>
<evidence type="ECO:0000256" key="3">
    <source>
        <dbReference type="ARBA" id="ARBA00023002"/>
    </source>
</evidence>
<keyword evidence="6" id="KW-1185">Reference proteome</keyword>